<comment type="caution">
    <text evidence="2">The sequence shown here is derived from an EMBL/GenBank/DDBJ whole genome shotgun (WGS) entry which is preliminary data.</text>
</comment>
<keyword evidence="3" id="KW-1185">Reference proteome</keyword>
<sequence>MGSTVGSLGLTLGLTPAPAAAHGASIDYTVESQIHLQARYDSGEPMAQAAVVIYSPQNPTEPWQTLTTDDQGQIQFTPDPSQPGEWAVKVRQAGHGSLITIAVGDGGGKEGEPTVALAQTTATGSLSPSQKVIILGSMVWGFVGTGLFFMRKS</sequence>
<keyword evidence="1" id="KW-0472">Membrane</keyword>
<dbReference type="SUPFAM" id="SSF49478">
    <property type="entry name" value="Cna protein B-type domain"/>
    <property type="match status" value="1"/>
</dbReference>
<dbReference type="EMBL" id="AJTX02000004">
    <property type="protein sequence ID" value="KKJ00500.1"/>
    <property type="molecule type" value="Genomic_DNA"/>
</dbReference>
<name>A0A0M2PWE8_PROHO</name>
<dbReference type="STRING" id="317619.GCA_000332315_00378"/>
<keyword evidence="1" id="KW-1133">Transmembrane helix</keyword>
<reference evidence="2" key="1">
    <citation type="submission" date="2012-04" db="EMBL/GenBank/DDBJ databases">
        <authorList>
            <person name="Borisov I.G."/>
            <person name="Ivanikova N.V."/>
            <person name="Pinevich A.V."/>
        </authorList>
    </citation>
    <scope>NUCLEOTIDE SEQUENCE</scope>
    <source>
        <strain evidence="2">CALU 1027</strain>
    </source>
</reference>
<organism evidence="2 3">
    <name type="scientific">Prochlorothrix hollandica PCC 9006 = CALU 1027</name>
    <dbReference type="NCBI Taxonomy" id="317619"/>
    <lineage>
        <taxon>Bacteria</taxon>
        <taxon>Bacillati</taxon>
        <taxon>Cyanobacteriota</taxon>
        <taxon>Cyanophyceae</taxon>
        <taxon>Prochlorotrichales</taxon>
        <taxon>Prochlorotrichaceae</taxon>
        <taxon>Prochlorothrix</taxon>
    </lineage>
</organism>
<dbReference type="eggNOG" id="COG5266">
    <property type="taxonomic scope" value="Bacteria"/>
</dbReference>
<dbReference type="Proteomes" id="UP000034681">
    <property type="component" value="Unassembled WGS sequence"/>
</dbReference>
<evidence type="ECO:0000313" key="2">
    <source>
        <dbReference type="EMBL" id="KKJ00500.1"/>
    </source>
</evidence>
<gene>
    <name evidence="2" type="ORF">PROH_08155</name>
</gene>
<evidence type="ECO:0000313" key="3">
    <source>
        <dbReference type="Proteomes" id="UP000034681"/>
    </source>
</evidence>
<proteinExistence type="predicted"/>
<dbReference type="AlphaFoldDB" id="A0A0M2PWE8"/>
<keyword evidence="1" id="KW-0812">Transmembrane</keyword>
<feature type="transmembrane region" description="Helical" evidence="1">
    <location>
        <begin position="132"/>
        <end position="150"/>
    </location>
</feature>
<evidence type="ECO:0000256" key="1">
    <source>
        <dbReference type="SAM" id="Phobius"/>
    </source>
</evidence>
<evidence type="ECO:0008006" key="4">
    <source>
        <dbReference type="Google" id="ProtNLM"/>
    </source>
</evidence>
<accession>A0A0M2PWE8</accession>
<protein>
    <recommendedName>
        <fullName evidence="4">Carboxypeptidase regulatory-like domain-containing protein</fullName>
    </recommendedName>
</protein>